<dbReference type="EMBL" id="GGEC01066379">
    <property type="protein sequence ID" value="MBX46863.1"/>
    <property type="molecule type" value="Transcribed_RNA"/>
</dbReference>
<accession>A0A2P2NWN2</accession>
<sequence length="34" mass="3586">MELSFAAKSHNAVASSLFANTTSAKFPTISQKSL</sequence>
<reference evidence="1" key="1">
    <citation type="submission" date="2018-02" db="EMBL/GenBank/DDBJ databases">
        <title>Rhizophora mucronata_Transcriptome.</title>
        <authorList>
            <person name="Meera S.P."/>
            <person name="Sreeshan A."/>
            <person name="Augustine A."/>
        </authorList>
    </citation>
    <scope>NUCLEOTIDE SEQUENCE</scope>
    <source>
        <tissue evidence="1">Leaf</tissue>
    </source>
</reference>
<organism evidence="1">
    <name type="scientific">Rhizophora mucronata</name>
    <name type="common">Asiatic mangrove</name>
    <dbReference type="NCBI Taxonomy" id="61149"/>
    <lineage>
        <taxon>Eukaryota</taxon>
        <taxon>Viridiplantae</taxon>
        <taxon>Streptophyta</taxon>
        <taxon>Embryophyta</taxon>
        <taxon>Tracheophyta</taxon>
        <taxon>Spermatophyta</taxon>
        <taxon>Magnoliopsida</taxon>
        <taxon>eudicotyledons</taxon>
        <taxon>Gunneridae</taxon>
        <taxon>Pentapetalae</taxon>
        <taxon>rosids</taxon>
        <taxon>fabids</taxon>
        <taxon>Malpighiales</taxon>
        <taxon>Rhizophoraceae</taxon>
        <taxon>Rhizophora</taxon>
    </lineage>
</organism>
<protein>
    <submittedName>
        <fullName evidence="1">Uncharacterized protein</fullName>
    </submittedName>
</protein>
<name>A0A2P2NWN2_RHIMU</name>
<evidence type="ECO:0000313" key="1">
    <source>
        <dbReference type="EMBL" id="MBX46863.1"/>
    </source>
</evidence>
<dbReference type="AlphaFoldDB" id="A0A2P2NWN2"/>
<proteinExistence type="predicted"/>